<sequence>MSTSSRKKTVGSQFRDSLTPHAKFKCPRRLTMFVVLNQTTLKRHLSLTHHRLYRPLVKNSKDINRQSPRATCETIVYGMISDEDAYRFGKSKIFFRAGQVAFLKIRMEKLQIQCSYDSKNVRGFIYKARYTKLKKSVQKLQNYGRGMLARRLALKLRQTRAAIRIQTCFRRWKKQKEYQRLRNITIQFQCRIRGCLARKKAQRLRMIKAAIIIQKYMRMWLEKLRFEKARQDIIKVQSCVRRWMAKRRLKELKTEARSLEHVRQLNKGLENKIISLQQKIEEFSKGANQNKKVVKDYEKIKVQLDNYKHMEKDLKAALEKIGELEGLNDGLEDELRGKMDARGGFVTTKVELGARMEDYGLQMGGWSEREKWSNRPINSCSKKCMTWNKILSLVVDIKDRRTTPVPRKSLAPNSLDSGLPSLDRSPSPTRRALQIGSPNQIQQNASEPDIGLVLVLQQKLRQSEKERESLEKQLEEQSATNPDSETRRTQDLIRLQELEMENAKLRDDLNHLRSADDKDTEISRQFQSLQEELARKKEESIQLRTLLASPNSWSGNSKQKRWRNTISFPKTKLWKTKSKSRAWLSVSPSTASVWQGWRSSPKHEVGGLTNENLTLRDHLSRLKTELESDTSEQRSHRNLKQSNDSMTAQQSELGPCVHPKEGPGLLGYAGVSTRRRGQDYASSILDSNHNCSFPLSKRSSQPYIPMFHEIRYNRFTSTDDNKVRSLLTSAITYIKRLMRKR</sequence>
<dbReference type="Pfam" id="PF25966">
    <property type="entry name" value="Myo5a"/>
    <property type="match status" value="1"/>
</dbReference>
<proteinExistence type="predicted"/>
<dbReference type="GO" id="GO:0051015">
    <property type="term" value="F:actin filament binding"/>
    <property type="evidence" value="ECO:0007669"/>
    <property type="project" value="TreeGrafter"/>
</dbReference>
<reference evidence="6 7" key="1">
    <citation type="journal article" date="2016" name="Genome Biol. Evol.">
        <title>Gene Family Evolution Reflects Adaptation to Soil Environmental Stressors in the Genome of the Collembolan Orchesella cincta.</title>
        <authorList>
            <person name="Faddeeva-Vakhrusheva A."/>
            <person name="Derks M.F."/>
            <person name="Anvar S.Y."/>
            <person name="Agamennone V."/>
            <person name="Suring W."/>
            <person name="Smit S."/>
            <person name="van Straalen N.M."/>
            <person name="Roelofs D."/>
        </authorList>
    </citation>
    <scope>NUCLEOTIDE SEQUENCE [LARGE SCALE GENOMIC DNA]</scope>
    <source>
        <tissue evidence="6">Mixed pool</tissue>
    </source>
</reference>
<evidence type="ECO:0000256" key="4">
    <source>
        <dbReference type="SAM" id="MobiDB-lite"/>
    </source>
</evidence>
<feature type="region of interest" description="Disordered" evidence="4">
    <location>
        <begin position="404"/>
        <end position="431"/>
    </location>
</feature>
<protein>
    <submittedName>
        <fullName evidence="6">Unconventional myosin-Vb</fullName>
    </submittedName>
</protein>
<evidence type="ECO:0000256" key="1">
    <source>
        <dbReference type="ARBA" id="ARBA00004496"/>
    </source>
</evidence>
<dbReference type="Gene3D" id="1.20.5.190">
    <property type="match status" value="3"/>
</dbReference>
<accession>A0A1D2MNL5</accession>
<dbReference type="InterPro" id="IPR000048">
    <property type="entry name" value="IQ_motif_EF-hand-BS"/>
</dbReference>
<dbReference type="PROSITE" id="PS50096">
    <property type="entry name" value="IQ"/>
    <property type="match status" value="4"/>
</dbReference>
<dbReference type="Proteomes" id="UP000094527">
    <property type="component" value="Unassembled WGS sequence"/>
</dbReference>
<feature type="compositionally biased region" description="Basic and acidic residues" evidence="4">
    <location>
        <begin position="623"/>
        <end position="635"/>
    </location>
</feature>
<dbReference type="STRING" id="48709.A0A1D2MNL5"/>
<gene>
    <name evidence="6" type="ORF">Ocin01_12236</name>
</gene>
<dbReference type="OrthoDB" id="6108017at2759"/>
<feature type="compositionally biased region" description="Polar residues" evidence="4">
    <location>
        <begin position="640"/>
        <end position="652"/>
    </location>
</feature>
<evidence type="ECO:0000256" key="3">
    <source>
        <dbReference type="SAM" id="Coils"/>
    </source>
</evidence>
<dbReference type="EMBL" id="LJIJ01000803">
    <property type="protein sequence ID" value="ODM94444.1"/>
    <property type="molecule type" value="Genomic_DNA"/>
</dbReference>
<dbReference type="GO" id="GO:0005737">
    <property type="term" value="C:cytoplasm"/>
    <property type="evidence" value="ECO:0007669"/>
    <property type="project" value="UniProtKB-SubCell"/>
</dbReference>
<dbReference type="InterPro" id="IPR046987">
    <property type="entry name" value="Myo9"/>
</dbReference>
<keyword evidence="7" id="KW-1185">Reference proteome</keyword>
<evidence type="ECO:0000259" key="5">
    <source>
        <dbReference type="Pfam" id="PF25966"/>
    </source>
</evidence>
<dbReference type="InterPro" id="IPR058662">
    <property type="entry name" value="Myo5a/b_dom"/>
</dbReference>
<keyword evidence="3" id="KW-0175">Coiled coil</keyword>
<feature type="region of interest" description="Disordered" evidence="4">
    <location>
        <begin position="623"/>
        <end position="659"/>
    </location>
</feature>
<dbReference type="GO" id="GO:0005884">
    <property type="term" value="C:actin filament"/>
    <property type="evidence" value="ECO:0007669"/>
    <property type="project" value="TreeGrafter"/>
</dbReference>
<feature type="region of interest" description="Disordered" evidence="4">
    <location>
        <begin position="466"/>
        <end position="489"/>
    </location>
</feature>
<comment type="subcellular location">
    <subcellularLocation>
        <location evidence="1">Cytoplasm</location>
    </subcellularLocation>
</comment>
<evidence type="ECO:0000313" key="7">
    <source>
        <dbReference type="Proteomes" id="UP000094527"/>
    </source>
</evidence>
<comment type="caution">
    <text evidence="6">The sequence shown here is derived from an EMBL/GenBank/DDBJ whole genome shotgun (WGS) entry which is preliminary data.</text>
</comment>
<feature type="compositionally biased region" description="Basic and acidic residues" evidence="4">
    <location>
        <begin position="466"/>
        <end position="475"/>
    </location>
</feature>
<dbReference type="PANTHER" id="PTHR46184:SF5">
    <property type="entry name" value="UNCONVENTIONAL MYOSIN-IXA-LIKE"/>
    <property type="match status" value="1"/>
</dbReference>
<evidence type="ECO:0000313" key="6">
    <source>
        <dbReference type="EMBL" id="ODM94444.1"/>
    </source>
</evidence>
<keyword evidence="2" id="KW-0963">Cytoplasm</keyword>
<feature type="domain" description="Unconventional myosin-Va/b" evidence="5">
    <location>
        <begin position="442"/>
        <end position="549"/>
    </location>
</feature>
<organism evidence="6 7">
    <name type="scientific">Orchesella cincta</name>
    <name type="common">Springtail</name>
    <name type="synonym">Podura cincta</name>
    <dbReference type="NCBI Taxonomy" id="48709"/>
    <lineage>
        <taxon>Eukaryota</taxon>
        <taxon>Metazoa</taxon>
        <taxon>Ecdysozoa</taxon>
        <taxon>Arthropoda</taxon>
        <taxon>Hexapoda</taxon>
        <taxon>Collembola</taxon>
        <taxon>Entomobryomorpha</taxon>
        <taxon>Entomobryoidea</taxon>
        <taxon>Orchesellidae</taxon>
        <taxon>Orchesellinae</taxon>
        <taxon>Orchesella</taxon>
    </lineage>
</organism>
<dbReference type="GO" id="GO:0000146">
    <property type="term" value="F:microfilament motor activity"/>
    <property type="evidence" value="ECO:0007669"/>
    <property type="project" value="InterPro"/>
</dbReference>
<dbReference type="AlphaFoldDB" id="A0A1D2MNL5"/>
<feature type="coiled-coil region" evidence="3">
    <location>
        <begin position="259"/>
        <end position="334"/>
    </location>
</feature>
<name>A0A1D2MNL5_ORCCI</name>
<evidence type="ECO:0000256" key="2">
    <source>
        <dbReference type="ARBA" id="ARBA00022490"/>
    </source>
</evidence>
<dbReference type="PANTHER" id="PTHR46184">
    <property type="entry name" value="UNCONVENTIONAL MYOSIN-IXB-LIKE PROTEIN"/>
    <property type="match status" value="1"/>
</dbReference>
<dbReference type="SMART" id="SM00015">
    <property type="entry name" value="IQ"/>
    <property type="match status" value="5"/>
</dbReference>
<dbReference type="GO" id="GO:0035556">
    <property type="term" value="P:intracellular signal transduction"/>
    <property type="evidence" value="ECO:0007669"/>
    <property type="project" value="InterPro"/>
</dbReference>
<dbReference type="InterPro" id="IPR027417">
    <property type="entry name" value="P-loop_NTPase"/>
</dbReference>
<dbReference type="SUPFAM" id="SSF52540">
    <property type="entry name" value="P-loop containing nucleoside triphosphate hydrolases"/>
    <property type="match status" value="2"/>
</dbReference>
<dbReference type="Gene3D" id="3.30.70.1590">
    <property type="match status" value="1"/>
</dbReference>
<dbReference type="GO" id="GO:0005096">
    <property type="term" value="F:GTPase activator activity"/>
    <property type="evidence" value="ECO:0007669"/>
    <property type="project" value="InterPro"/>
</dbReference>
<dbReference type="Pfam" id="PF00612">
    <property type="entry name" value="IQ"/>
    <property type="match status" value="4"/>
</dbReference>